<comment type="similarity">
    <text evidence="1">Belongs to the complex I 24 kDa subunit family.</text>
</comment>
<keyword evidence="7" id="KW-0520">NAD</keyword>
<dbReference type="InParanoid" id="B4J237"/>
<evidence type="ECO:0000313" key="10">
    <source>
        <dbReference type="EMBL" id="EDV96988.1"/>
    </source>
</evidence>
<dbReference type="Gene3D" id="1.10.10.1590">
    <property type="entry name" value="NADH-quinone oxidoreductase subunit E"/>
    <property type="match status" value="1"/>
</dbReference>
<dbReference type="FunFam" id="1.10.10.1590:FF:000001">
    <property type="entry name" value="NADH-quinone oxidoreductase subunit E"/>
    <property type="match status" value="1"/>
</dbReference>
<name>B4J237_DROGR</name>
<dbReference type="PIRSF" id="PIRSF000216">
    <property type="entry name" value="NADH_DH_24kDa"/>
    <property type="match status" value="1"/>
</dbReference>
<dbReference type="GO" id="GO:1902494">
    <property type="term" value="C:catalytic complex"/>
    <property type="evidence" value="ECO:0007669"/>
    <property type="project" value="UniProtKB-ARBA"/>
</dbReference>
<keyword evidence="3 9" id="KW-0479">Metal-binding</keyword>
<dbReference type="NCBIfam" id="TIGR01958">
    <property type="entry name" value="nuoE_fam"/>
    <property type="match status" value="1"/>
</dbReference>
<dbReference type="InterPro" id="IPR036249">
    <property type="entry name" value="Thioredoxin-like_sf"/>
</dbReference>
<dbReference type="InterPro" id="IPR041921">
    <property type="entry name" value="NuoE_N"/>
</dbReference>
<dbReference type="HOGENOM" id="CLU_054362_1_0_1"/>
<keyword evidence="5 9" id="KW-0408">Iron</keyword>
<dbReference type="GO" id="GO:0008137">
    <property type="term" value="F:NADH dehydrogenase (ubiquinone) activity"/>
    <property type="evidence" value="ECO:0007669"/>
    <property type="project" value="UniProtKB-ARBA"/>
</dbReference>
<dbReference type="GO" id="GO:0051537">
    <property type="term" value="F:2 iron, 2 sulfur cluster binding"/>
    <property type="evidence" value="ECO:0007669"/>
    <property type="project" value="UniProtKB-KW"/>
</dbReference>
<dbReference type="OMA" id="PDMQFTL"/>
<dbReference type="Pfam" id="PF01257">
    <property type="entry name" value="2Fe-2S_thioredx"/>
    <property type="match status" value="1"/>
</dbReference>
<dbReference type="InterPro" id="IPR002023">
    <property type="entry name" value="NuoE-like"/>
</dbReference>
<dbReference type="GO" id="GO:0098796">
    <property type="term" value="C:membrane protein complex"/>
    <property type="evidence" value="ECO:0007669"/>
    <property type="project" value="UniProtKB-ARBA"/>
</dbReference>
<dbReference type="GO" id="GO:0046872">
    <property type="term" value="F:metal ion binding"/>
    <property type="evidence" value="ECO:0007669"/>
    <property type="project" value="UniProtKB-KW"/>
</dbReference>
<dbReference type="FunCoup" id="B4J237">
    <property type="interactions" value="153"/>
</dbReference>
<dbReference type="STRING" id="7222.B4J237"/>
<evidence type="ECO:0000256" key="1">
    <source>
        <dbReference type="ARBA" id="ARBA00010643"/>
    </source>
</evidence>
<dbReference type="Gene3D" id="3.40.30.10">
    <property type="entry name" value="Glutaredoxin"/>
    <property type="match status" value="1"/>
</dbReference>
<keyword evidence="6 9" id="KW-0411">Iron-sulfur</keyword>
<evidence type="ECO:0000256" key="8">
    <source>
        <dbReference type="ARBA" id="ARBA00034078"/>
    </source>
</evidence>
<feature type="binding site" evidence="9">
    <location>
        <position position="132"/>
    </location>
    <ligand>
        <name>[2Fe-2S] cluster</name>
        <dbReference type="ChEBI" id="CHEBI:190135"/>
    </ligand>
</feature>
<dbReference type="GO" id="GO:0006120">
    <property type="term" value="P:mitochondrial electron transport, NADH to ubiquinone"/>
    <property type="evidence" value="ECO:0007669"/>
    <property type="project" value="UniProtKB-ARBA"/>
</dbReference>
<dbReference type="PANTHER" id="PTHR10371">
    <property type="entry name" value="NADH DEHYDROGENASE UBIQUINONE FLAVOPROTEIN 2, MITOCHONDRIAL"/>
    <property type="match status" value="1"/>
</dbReference>
<feature type="binding site" evidence="9">
    <location>
        <position position="127"/>
    </location>
    <ligand>
        <name>[2Fe-2S] cluster</name>
        <dbReference type="ChEBI" id="CHEBI:190135"/>
    </ligand>
</feature>
<proteinExistence type="inferred from homology"/>
<dbReference type="PhylomeDB" id="B4J237"/>
<dbReference type="FunFam" id="3.40.30.10:FF:000022">
    <property type="entry name" value="NADH dehydrogenase flavoprotein 2, mitochondrial"/>
    <property type="match status" value="1"/>
</dbReference>
<dbReference type="eggNOG" id="KOG3196">
    <property type="taxonomic scope" value="Eukaryota"/>
</dbReference>
<dbReference type="OrthoDB" id="10254187at2759"/>
<dbReference type="KEGG" id="dgr:6557603"/>
<reference evidence="10 11" key="1">
    <citation type="journal article" date="2007" name="Nature">
        <title>Evolution of genes and genomes on the Drosophila phylogeny.</title>
        <authorList>
            <consortium name="Drosophila 12 Genomes Consortium"/>
            <person name="Clark A.G."/>
            <person name="Eisen M.B."/>
            <person name="Smith D.R."/>
            <person name="Bergman C.M."/>
            <person name="Oliver B."/>
            <person name="Markow T.A."/>
            <person name="Kaufman T.C."/>
            <person name="Kellis M."/>
            <person name="Gelbart W."/>
            <person name="Iyer V.N."/>
            <person name="Pollard D.A."/>
            <person name="Sackton T.B."/>
            <person name="Larracuente A.M."/>
            <person name="Singh N.D."/>
            <person name="Abad J.P."/>
            <person name="Abt D.N."/>
            <person name="Adryan B."/>
            <person name="Aguade M."/>
            <person name="Akashi H."/>
            <person name="Anderson W.W."/>
            <person name="Aquadro C.F."/>
            <person name="Ardell D.H."/>
            <person name="Arguello R."/>
            <person name="Artieri C.G."/>
            <person name="Barbash D.A."/>
            <person name="Barker D."/>
            <person name="Barsanti P."/>
            <person name="Batterham P."/>
            <person name="Batzoglou S."/>
            <person name="Begun D."/>
            <person name="Bhutkar A."/>
            <person name="Blanco E."/>
            <person name="Bosak S.A."/>
            <person name="Bradley R.K."/>
            <person name="Brand A.D."/>
            <person name="Brent M.R."/>
            <person name="Brooks A.N."/>
            <person name="Brown R.H."/>
            <person name="Butlin R.K."/>
            <person name="Caggese C."/>
            <person name="Calvi B.R."/>
            <person name="Bernardo de Carvalho A."/>
            <person name="Caspi A."/>
            <person name="Castrezana S."/>
            <person name="Celniker S.E."/>
            <person name="Chang J.L."/>
            <person name="Chapple C."/>
            <person name="Chatterji S."/>
            <person name="Chinwalla A."/>
            <person name="Civetta A."/>
            <person name="Clifton S.W."/>
            <person name="Comeron J.M."/>
            <person name="Costello J.C."/>
            <person name="Coyne J.A."/>
            <person name="Daub J."/>
            <person name="David R.G."/>
            <person name="Delcher A.L."/>
            <person name="Delehaunty K."/>
            <person name="Do C.B."/>
            <person name="Ebling H."/>
            <person name="Edwards K."/>
            <person name="Eickbush T."/>
            <person name="Evans J.D."/>
            <person name="Filipski A."/>
            <person name="Findeiss S."/>
            <person name="Freyhult E."/>
            <person name="Fulton L."/>
            <person name="Fulton R."/>
            <person name="Garcia A.C."/>
            <person name="Gardiner A."/>
            <person name="Garfield D.A."/>
            <person name="Garvin B.E."/>
            <person name="Gibson G."/>
            <person name="Gilbert D."/>
            <person name="Gnerre S."/>
            <person name="Godfrey J."/>
            <person name="Good R."/>
            <person name="Gotea V."/>
            <person name="Gravely B."/>
            <person name="Greenberg A.J."/>
            <person name="Griffiths-Jones S."/>
            <person name="Gross S."/>
            <person name="Guigo R."/>
            <person name="Gustafson E.A."/>
            <person name="Haerty W."/>
            <person name="Hahn M.W."/>
            <person name="Halligan D.L."/>
            <person name="Halpern A.L."/>
            <person name="Halter G.M."/>
            <person name="Han M.V."/>
            <person name="Heger A."/>
            <person name="Hillier L."/>
            <person name="Hinrichs A.S."/>
            <person name="Holmes I."/>
            <person name="Hoskins R.A."/>
            <person name="Hubisz M.J."/>
            <person name="Hultmark D."/>
            <person name="Huntley M.A."/>
            <person name="Jaffe D.B."/>
            <person name="Jagadeeshan S."/>
            <person name="Jeck W.R."/>
            <person name="Johnson J."/>
            <person name="Jones C.D."/>
            <person name="Jordan W.C."/>
            <person name="Karpen G.H."/>
            <person name="Kataoka E."/>
            <person name="Keightley P.D."/>
            <person name="Kheradpour P."/>
            <person name="Kirkness E.F."/>
            <person name="Koerich L.B."/>
            <person name="Kristiansen K."/>
            <person name="Kudrna D."/>
            <person name="Kulathinal R.J."/>
            <person name="Kumar S."/>
            <person name="Kwok R."/>
            <person name="Lander E."/>
            <person name="Langley C.H."/>
            <person name="Lapoint R."/>
            <person name="Lazzaro B.P."/>
            <person name="Lee S.J."/>
            <person name="Levesque L."/>
            <person name="Li R."/>
            <person name="Lin C.F."/>
            <person name="Lin M.F."/>
            <person name="Lindblad-Toh K."/>
            <person name="Llopart A."/>
            <person name="Long M."/>
            <person name="Low L."/>
            <person name="Lozovsky E."/>
            <person name="Lu J."/>
            <person name="Luo M."/>
            <person name="Machado C.A."/>
            <person name="Makalowski W."/>
            <person name="Marzo M."/>
            <person name="Matsuda M."/>
            <person name="Matzkin L."/>
            <person name="McAllister B."/>
            <person name="McBride C.S."/>
            <person name="McKernan B."/>
            <person name="McKernan K."/>
            <person name="Mendez-Lago M."/>
            <person name="Minx P."/>
            <person name="Mollenhauer M.U."/>
            <person name="Montooth K."/>
            <person name="Mount S.M."/>
            <person name="Mu X."/>
            <person name="Myers E."/>
            <person name="Negre B."/>
            <person name="Newfeld S."/>
            <person name="Nielsen R."/>
            <person name="Noor M.A."/>
            <person name="O'Grady P."/>
            <person name="Pachter L."/>
            <person name="Papaceit M."/>
            <person name="Parisi M.J."/>
            <person name="Parisi M."/>
            <person name="Parts L."/>
            <person name="Pedersen J.S."/>
            <person name="Pesole G."/>
            <person name="Phillippy A.M."/>
            <person name="Ponting C.P."/>
            <person name="Pop M."/>
            <person name="Porcelli D."/>
            <person name="Powell J.R."/>
            <person name="Prohaska S."/>
            <person name="Pruitt K."/>
            <person name="Puig M."/>
            <person name="Quesneville H."/>
            <person name="Ram K.R."/>
            <person name="Rand D."/>
            <person name="Rasmussen M.D."/>
            <person name="Reed L.K."/>
            <person name="Reenan R."/>
            <person name="Reily A."/>
            <person name="Remington K.A."/>
            <person name="Rieger T.T."/>
            <person name="Ritchie M.G."/>
            <person name="Robin C."/>
            <person name="Rogers Y.H."/>
            <person name="Rohde C."/>
            <person name="Rozas J."/>
            <person name="Rubenfield M.J."/>
            <person name="Ruiz A."/>
            <person name="Russo S."/>
            <person name="Salzberg S.L."/>
            <person name="Sanchez-Gracia A."/>
            <person name="Saranga D.J."/>
            <person name="Sato H."/>
            <person name="Schaeffer S.W."/>
            <person name="Schatz M.C."/>
            <person name="Schlenke T."/>
            <person name="Schwartz R."/>
            <person name="Segarra C."/>
            <person name="Singh R.S."/>
            <person name="Sirot L."/>
            <person name="Sirota M."/>
            <person name="Sisneros N.B."/>
            <person name="Smith C.D."/>
            <person name="Smith T.F."/>
            <person name="Spieth J."/>
            <person name="Stage D.E."/>
            <person name="Stark A."/>
            <person name="Stephan W."/>
            <person name="Strausberg R.L."/>
            <person name="Strempel S."/>
            <person name="Sturgill D."/>
            <person name="Sutton G."/>
            <person name="Sutton G.G."/>
            <person name="Tao W."/>
            <person name="Teichmann S."/>
            <person name="Tobari Y.N."/>
            <person name="Tomimura Y."/>
            <person name="Tsolas J.M."/>
            <person name="Valente V.L."/>
            <person name="Venter E."/>
            <person name="Venter J.C."/>
            <person name="Vicario S."/>
            <person name="Vieira F.G."/>
            <person name="Vilella A.J."/>
            <person name="Villasante A."/>
            <person name="Walenz B."/>
            <person name="Wang J."/>
            <person name="Wasserman M."/>
            <person name="Watts T."/>
            <person name="Wilson D."/>
            <person name="Wilson R.K."/>
            <person name="Wing R.A."/>
            <person name="Wolfner M.F."/>
            <person name="Wong A."/>
            <person name="Wong G.K."/>
            <person name="Wu C.I."/>
            <person name="Wu G."/>
            <person name="Yamamoto D."/>
            <person name="Yang H.P."/>
            <person name="Yang S.P."/>
            <person name="Yorke J.A."/>
            <person name="Yoshida K."/>
            <person name="Zdobnov E."/>
            <person name="Zhang P."/>
            <person name="Zhang Y."/>
            <person name="Zimin A.V."/>
            <person name="Baldwin J."/>
            <person name="Abdouelleil A."/>
            <person name="Abdulkadir J."/>
            <person name="Abebe A."/>
            <person name="Abera B."/>
            <person name="Abreu J."/>
            <person name="Acer S.C."/>
            <person name="Aftuck L."/>
            <person name="Alexander A."/>
            <person name="An P."/>
            <person name="Anderson E."/>
            <person name="Anderson S."/>
            <person name="Arachi H."/>
            <person name="Azer M."/>
            <person name="Bachantsang P."/>
            <person name="Barry A."/>
            <person name="Bayul T."/>
            <person name="Berlin A."/>
            <person name="Bessette D."/>
            <person name="Bloom T."/>
            <person name="Blye J."/>
            <person name="Boguslavskiy L."/>
            <person name="Bonnet C."/>
            <person name="Boukhgalter B."/>
            <person name="Bourzgui I."/>
            <person name="Brown A."/>
            <person name="Cahill P."/>
            <person name="Channer S."/>
            <person name="Cheshatsang Y."/>
            <person name="Chuda L."/>
            <person name="Citroen M."/>
            <person name="Collymore A."/>
            <person name="Cooke P."/>
            <person name="Costello M."/>
            <person name="D'Aco K."/>
            <person name="Daza R."/>
            <person name="De Haan G."/>
            <person name="DeGray S."/>
            <person name="DeMaso C."/>
            <person name="Dhargay N."/>
            <person name="Dooley K."/>
            <person name="Dooley E."/>
            <person name="Doricent M."/>
            <person name="Dorje P."/>
            <person name="Dorjee K."/>
            <person name="Dupes A."/>
            <person name="Elong R."/>
            <person name="Falk J."/>
            <person name="Farina A."/>
            <person name="Faro S."/>
            <person name="Ferguson D."/>
            <person name="Fisher S."/>
            <person name="Foley C.D."/>
            <person name="Franke A."/>
            <person name="Friedrich D."/>
            <person name="Gadbois L."/>
            <person name="Gearin G."/>
            <person name="Gearin C.R."/>
            <person name="Giannoukos G."/>
            <person name="Goode T."/>
            <person name="Graham J."/>
            <person name="Grandbois E."/>
            <person name="Grewal S."/>
            <person name="Gyaltsen K."/>
            <person name="Hafez N."/>
            <person name="Hagos B."/>
            <person name="Hall J."/>
            <person name="Henson C."/>
            <person name="Hollinger A."/>
            <person name="Honan T."/>
            <person name="Huard M.D."/>
            <person name="Hughes L."/>
            <person name="Hurhula B."/>
            <person name="Husby M.E."/>
            <person name="Kamat A."/>
            <person name="Kanga B."/>
            <person name="Kashin S."/>
            <person name="Khazanovich D."/>
            <person name="Kisner P."/>
            <person name="Lance K."/>
            <person name="Lara M."/>
            <person name="Lee W."/>
            <person name="Lennon N."/>
            <person name="Letendre F."/>
            <person name="LeVine R."/>
            <person name="Lipovsky A."/>
            <person name="Liu X."/>
            <person name="Liu J."/>
            <person name="Liu S."/>
            <person name="Lokyitsang T."/>
            <person name="Lokyitsang Y."/>
            <person name="Lubonja R."/>
            <person name="Lui A."/>
            <person name="MacDonald P."/>
            <person name="Magnisalis V."/>
            <person name="Maru K."/>
            <person name="Matthews C."/>
            <person name="McCusker W."/>
            <person name="McDonough S."/>
            <person name="Mehta T."/>
            <person name="Meldrim J."/>
            <person name="Meneus L."/>
            <person name="Mihai O."/>
            <person name="Mihalev A."/>
            <person name="Mihova T."/>
            <person name="Mittelman R."/>
            <person name="Mlenga V."/>
            <person name="Montmayeur A."/>
            <person name="Mulrain L."/>
            <person name="Navidi A."/>
            <person name="Naylor J."/>
            <person name="Negash T."/>
            <person name="Nguyen T."/>
            <person name="Nguyen N."/>
            <person name="Nicol R."/>
            <person name="Norbu C."/>
            <person name="Norbu N."/>
            <person name="Novod N."/>
            <person name="O'Neill B."/>
            <person name="Osman S."/>
            <person name="Markiewicz E."/>
            <person name="Oyono O.L."/>
            <person name="Patti C."/>
            <person name="Phunkhang P."/>
            <person name="Pierre F."/>
            <person name="Priest M."/>
            <person name="Raghuraman S."/>
            <person name="Rege F."/>
            <person name="Reyes R."/>
            <person name="Rise C."/>
            <person name="Rogov P."/>
            <person name="Ross K."/>
            <person name="Ryan E."/>
            <person name="Settipalli S."/>
            <person name="Shea T."/>
            <person name="Sherpa N."/>
            <person name="Shi L."/>
            <person name="Shih D."/>
            <person name="Sparrow T."/>
            <person name="Spaulding J."/>
            <person name="Stalker J."/>
            <person name="Stange-Thomann N."/>
            <person name="Stavropoulos S."/>
            <person name="Stone C."/>
            <person name="Strader C."/>
            <person name="Tesfaye S."/>
            <person name="Thomson T."/>
            <person name="Thoulutsang Y."/>
            <person name="Thoulutsang D."/>
            <person name="Topham K."/>
            <person name="Topping I."/>
            <person name="Tsamla T."/>
            <person name="Vassiliev H."/>
            <person name="Vo A."/>
            <person name="Wangchuk T."/>
            <person name="Wangdi T."/>
            <person name="Weiand M."/>
            <person name="Wilkinson J."/>
            <person name="Wilson A."/>
            <person name="Yadav S."/>
            <person name="Young G."/>
            <person name="Yu Q."/>
            <person name="Zembek L."/>
            <person name="Zhong D."/>
            <person name="Zimmer A."/>
            <person name="Zwirko Z."/>
            <person name="Jaffe D.B."/>
            <person name="Alvarez P."/>
            <person name="Brockman W."/>
            <person name="Butler J."/>
            <person name="Chin C."/>
            <person name="Gnerre S."/>
            <person name="Grabherr M."/>
            <person name="Kleber M."/>
            <person name="Mauceli E."/>
            <person name="MacCallum I."/>
        </authorList>
    </citation>
    <scope>NUCLEOTIDE SEQUENCE [LARGE SCALE GENOMIC DNA]</scope>
    <source>
        <strain evidence="11">Tucson 15287-2541.00</strain>
    </source>
</reference>
<protein>
    <submittedName>
        <fullName evidence="10">GH14917</fullName>
    </submittedName>
</protein>
<dbReference type="EMBL" id="CH916366">
    <property type="protein sequence ID" value="EDV96988.1"/>
    <property type="molecule type" value="Genomic_DNA"/>
</dbReference>
<keyword evidence="4" id="KW-1278">Translocase</keyword>
<comment type="cofactor">
    <cofactor evidence="8">
        <name>[2Fe-2S] cluster</name>
        <dbReference type="ChEBI" id="CHEBI:190135"/>
    </cofactor>
</comment>
<evidence type="ECO:0000256" key="9">
    <source>
        <dbReference type="PIRSR" id="PIRSR000216-1"/>
    </source>
</evidence>
<dbReference type="SUPFAM" id="SSF52833">
    <property type="entry name" value="Thioredoxin-like"/>
    <property type="match status" value="1"/>
</dbReference>
<dbReference type="AlphaFoldDB" id="B4J237"/>
<evidence type="ECO:0000313" key="11">
    <source>
        <dbReference type="Proteomes" id="UP000001070"/>
    </source>
</evidence>
<sequence length="248" mass="27736">MYVNLNRLLQLTRRVLQPQPNHRVISATPPNLKAGKCNLSDTSKFEFTAENKCRAQELLSHYPENEMRGALLPLLDIAQRQHGWLPITAIQAVASLLKLEPFAVWEVASFYTMFNLTPVGKFHIKVCMTTPCQLRGCAQILQKCEELLHLKAGETSEDMEFTLKTTYCIGACVHAPVMTVNDDLYEDLHIKDVENILCQLKAGNVPPCGPRKGRFANEPSSGVTTLFIEPPPAGYGMQDICKPKTKHC</sequence>
<evidence type="ECO:0000256" key="4">
    <source>
        <dbReference type="ARBA" id="ARBA00022967"/>
    </source>
</evidence>
<dbReference type="Proteomes" id="UP000001070">
    <property type="component" value="Unassembled WGS sequence"/>
</dbReference>
<keyword evidence="2 9" id="KW-0001">2Fe-2S</keyword>
<feature type="binding site" evidence="9">
    <location>
        <position position="168"/>
    </location>
    <ligand>
        <name>[2Fe-2S] cluster</name>
        <dbReference type="ChEBI" id="CHEBI:190135"/>
    </ligand>
</feature>
<evidence type="ECO:0000256" key="5">
    <source>
        <dbReference type="ARBA" id="ARBA00023004"/>
    </source>
</evidence>
<dbReference type="GO" id="GO:0003954">
    <property type="term" value="F:NADH dehydrogenase activity"/>
    <property type="evidence" value="ECO:0007669"/>
    <property type="project" value="TreeGrafter"/>
</dbReference>
<evidence type="ECO:0000256" key="6">
    <source>
        <dbReference type="ARBA" id="ARBA00023014"/>
    </source>
</evidence>
<accession>B4J237</accession>
<comment type="cofactor">
    <cofactor evidence="9">
        <name>[2Fe-2S] cluster</name>
        <dbReference type="ChEBI" id="CHEBI:190135"/>
    </cofactor>
    <text evidence="9">Binds 1 [2Fe-2S] cluster.</text>
</comment>
<dbReference type="PANTHER" id="PTHR10371:SF3">
    <property type="entry name" value="NADH DEHYDROGENASE [UBIQUINONE] FLAVOPROTEIN 2, MITOCHONDRIAL"/>
    <property type="match status" value="1"/>
</dbReference>
<evidence type="ECO:0000256" key="7">
    <source>
        <dbReference type="ARBA" id="ARBA00023027"/>
    </source>
</evidence>
<evidence type="ECO:0000256" key="3">
    <source>
        <dbReference type="ARBA" id="ARBA00022723"/>
    </source>
</evidence>
<organism evidence="11">
    <name type="scientific">Drosophila grimshawi</name>
    <name type="common">Hawaiian fruit fly</name>
    <name type="synonym">Idiomyia grimshawi</name>
    <dbReference type="NCBI Taxonomy" id="7222"/>
    <lineage>
        <taxon>Eukaryota</taxon>
        <taxon>Metazoa</taxon>
        <taxon>Ecdysozoa</taxon>
        <taxon>Arthropoda</taxon>
        <taxon>Hexapoda</taxon>
        <taxon>Insecta</taxon>
        <taxon>Pterygota</taxon>
        <taxon>Neoptera</taxon>
        <taxon>Endopterygota</taxon>
        <taxon>Diptera</taxon>
        <taxon>Brachycera</taxon>
        <taxon>Muscomorpha</taxon>
        <taxon>Ephydroidea</taxon>
        <taxon>Drosophilidae</taxon>
        <taxon>Drosophila</taxon>
        <taxon>Hawaiian Drosophila</taxon>
    </lineage>
</organism>
<dbReference type="SMR" id="B4J237"/>
<keyword evidence="11" id="KW-1185">Reference proteome</keyword>
<feature type="binding site" evidence="9">
    <location>
        <position position="172"/>
    </location>
    <ligand>
        <name>[2Fe-2S] cluster</name>
        <dbReference type="ChEBI" id="CHEBI:190135"/>
    </ligand>
</feature>
<gene>
    <name evidence="10" type="primary">Dgri\GH14917</name>
    <name evidence="10" type="ORF">Dgri_GH14917</name>
</gene>
<evidence type="ECO:0000256" key="2">
    <source>
        <dbReference type="ARBA" id="ARBA00022714"/>
    </source>
</evidence>
<dbReference type="GO" id="GO:0005743">
    <property type="term" value="C:mitochondrial inner membrane"/>
    <property type="evidence" value="ECO:0007669"/>
    <property type="project" value="UniProtKB-ARBA"/>
</dbReference>
<dbReference type="CDD" id="cd03064">
    <property type="entry name" value="TRX_Fd_NuoE"/>
    <property type="match status" value="1"/>
</dbReference>
<dbReference type="InterPro" id="IPR042128">
    <property type="entry name" value="NuoE_dom"/>
</dbReference>